<evidence type="ECO:0000259" key="2">
    <source>
        <dbReference type="PROSITE" id="PS50206"/>
    </source>
</evidence>
<feature type="region of interest" description="Disordered" evidence="1">
    <location>
        <begin position="186"/>
        <end position="225"/>
    </location>
</feature>
<dbReference type="SMART" id="SM00450">
    <property type="entry name" value="RHOD"/>
    <property type="match status" value="1"/>
</dbReference>
<dbReference type="Gene3D" id="3.40.250.10">
    <property type="entry name" value="Rhodanese-like domain"/>
    <property type="match status" value="1"/>
</dbReference>
<sequence>MKKIFSELDLKYKLAIIAVLLGAVALFAGDPYGGTTVKVNPKDLALSTVNNSDKISPVDLADWIIQGKADYILVDLRPAENFSEYTLPEAENIPLVELPNSDLLRNQKIILFADDEVAAAQGWFILKAKNYKSVYILEGGLNGWKDKVIYPKVPANPSKEELAKLEKKRVVAQYFGGDLVTSSGAAETNQQIKLPSTTSVVPQSTQPKSGGGKVTAPKKKKREGC</sequence>
<reference evidence="3" key="1">
    <citation type="journal article" date="2020" name="mSystems">
        <title>Genome- and Community-Level Interaction Insights into Carbon Utilization and Element Cycling Functions of Hydrothermarchaeota in Hydrothermal Sediment.</title>
        <authorList>
            <person name="Zhou Z."/>
            <person name="Liu Y."/>
            <person name="Xu W."/>
            <person name="Pan J."/>
            <person name="Luo Z.H."/>
            <person name="Li M."/>
        </authorList>
    </citation>
    <scope>NUCLEOTIDE SEQUENCE [LARGE SCALE GENOMIC DNA]</scope>
    <source>
        <strain evidence="3">SpSt-500</strain>
    </source>
</reference>
<evidence type="ECO:0000256" key="1">
    <source>
        <dbReference type="SAM" id="MobiDB-lite"/>
    </source>
</evidence>
<dbReference type="PROSITE" id="PS50206">
    <property type="entry name" value="RHODANESE_3"/>
    <property type="match status" value="1"/>
</dbReference>
<dbReference type="EMBL" id="DSVI01000004">
    <property type="protein sequence ID" value="HGT46941.1"/>
    <property type="molecule type" value="Genomic_DNA"/>
</dbReference>
<dbReference type="AlphaFoldDB" id="A0A832DLI5"/>
<proteinExistence type="predicted"/>
<feature type="compositionally biased region" description="Basic residues" evidence="1">
    <location>
        <begin position="216"/>
        <end position="225"/>
    </location>
</feature>
<dbReference type="InterPro" id="IPR036873">
    <property type="entry name" value="Rhodanese-like_dom_sf"/>
</dbReference>
<accession>A0A832DLI5</accession>
<organism evidence="3">
    <name type="scientific">Ignavibacterium album</name>
    <dbReference type="NCBI Taxonomy" id="591197"/>
    <lineage>
        <taxon>Bacteria</taxon>
        <taxon>Pseudomonadati</taxon>
        <taxon>Ignavibacteriota</taxon>
        <taxon>Ignavibacteria</taxon>
        <taxon>Ignavibacteriales</taxon>
        <taxon>Ignavibacteriaceae</taxon>
        <taxon>Ignavibacterium</taxon>
    </lineage>
</organism>
<dbReference type="InterPro" id="IPR001763">
    <property type="entry name" value="Rhodanese-like_dom"/>
</dbReference>
<dbReference type="SUPFAM" id="SSF52821">
    <property type="entry name" value="Rhodanese/Cell cycle control phosphatase"/>
    <property type="match status" value="1"/>
</dbReference>
<dbReference type="CDD" id="cd00158">
    <property type="entry name" value="RHOD"/>
    <property type="match status" value="1"/>
</dbReference>
<comment type="caution">
    <text evidence="3">The sequence shown here is derived from an EMBL/GenBank/DDBJ whole genome shotgun (WGS) entry which is preliminary data.</text>
</comment>
<gene>
    <name evidence="3" type="ORF">ENS56_02790</name>
</gene>
<feature type="compositionally biased region" description="Polar residues" evidence="1">
    <location>
        <begin position="186"/>
        <end position="208"/>
    </location>
</feature>
<feature type="domain" description="Rhodanese" evidence="2">
    <location>
        <begin position="67"/>
        <end position="153"/>
    </location>
</feature>
<evidence type="ECO:0000313" key="3">
    <source>
        <dbReference type="EMBL" id="HGT46941.1"/>
    </source>
</evidence>
<protein>
    <submittedName>
        <fullName evidence="3">Rhodanese-like domain-containing protein</fullName>
    </submittedName>
</protein>
<dbReference type="Pfam" id="PF00581">
    <property type="entry name" value="Rhodanese"/>
    <property type="match status" value="1"/>
</dbReference>
<name>A0A832DLI5_9BACT</name>